<feature type="domain" description="EGF-like" evidence="2">
    <location>
        <begin position="144"/>
        <end position="183"/>
    </location>
</feature>
<dbReference type="eggNOG" id="KOG1225">
    <property type="taxonomic scope" value="Eukaryota"/>
</dbReference>
<feature type="disulfide bond" evidence="1">
    <location>
        <begin position="263"/>
        <end position="272"/>
    </location>
</feature>
<evidence type="ECO:0000313" key="3">
    <source>
        <dbReference type="EMBL" id="EFC45847.1"/>
    </source>
</evidence>
<dbReference type="OrthoDB" id="10060424at2759"/>
<dbReference type="InterPro" id="IPR000742">
    <property type="entry name" value="EGF"/>
</dbReference>
<dbReference type="Proteomes" id="UP000006671">
    <property type="component" value="Unassembled WGS sequence"/>
</dbReference>
<dbReference type="PROSITE" id="PS50026">
    <property type="entry name" value="EGF_3"/>
    <property type="match status" value="4"/>
</dbReference>
<feature type="domain" description="EGF-like" evidence="2">
    <location>
        <begin position="236"/>
        <end position="273"/>
    </location>
</feature>
<name>D2VB49_NAEGR</name>
<dbReference type="KEGG" id="ngr:NAEGRDRAFT_79272"/>
<evidence type="ECO:0000256" key="1">
    <source>
        <dbReference type="PROSITE-ProRule" id="PRU00076"/>
    </source>
</evidence>
<feature type="disulfide bond" evidence="1">
    <location>
        <begin position="212"/>
        <end position="221"/>
    </location>
</feature>
<dbReference type="PROSITE" id="PS00022">
    <property type="entry name" value="EGF_1"/>
    <property type="match status" value="6"/>
</dbReference>
<dbReference type="PANTHER" id="PTHR24033">
    <property type="entry name" value="EGF-LIKE DOMAIN-CONTAINING PROTEIN"/>
    <property type="match status" value="1"/>
</dbReference>
<protein>
    <submittedName>
        <fullName evidence="3">Basal body protein</fullName>
    </submittedName>
</protein>
<feature type="domain" description="EGF-like" evidence="2">
    <location>
        <begin position="189"/>
        <end position="222"/>
    </location>
</feature>
<proteinExistence type="predicted"/>
<organism evidence="4">
    <name type="scientific">Naegleria gruberi</name>
    <name type="common">Amoeba</name>
    <dbReference type="NCBI Taxonomy" id="5762"/>
    <lineage>
        <taxon>Eukaryota</taxon>
        <taxon>Discoba</taxon>
        <taxon>Heterolobosea</taxon>
        <taxon>Tetramitia</taxon>
        <taxon>Eutetramitia</taxon>
        <taxon>Vahlkampfiidae</taxon>
        <taxon>Naegleria</taxon>
    </lineage>
</organism>
<keyword evidence="1" id="KW-0245">EGF-like domain</keyword>
<evidence type="ECO:0000259" key="2">
    <source>
        <dbReference type="PROSITE" id="PS50026"/>
    </source>
</evidence>
<dbReference type="InterPro" id="IPR051830">
    <property type="entry name" value="NOTCH_homolog"/>
</dbReference>
<dbReference type="STRING" id="5762.D2VB49"/>
<dbReference type="GeneID" id="8850458"/>
<keyword evidence="4" id="KW-1185">Reference proteome</keyword>
<dbReference type="Gene3D" id="2.10.25.10">
    <property type="entry name" value="Laminin"/>
    <property type="match status" value="5"/>
</dbReference>
<dbReference type="PROSITE" id="PS01248">
    <property type="entry name" value="EGF_LAM_1"/>
    <property type="match status" value="1"/>
</dbReference>
<dbReference type="CDD" id="cd00055">
    <property type="entry name" value="EGF_Lam"/>
    <property type="match status" value="1"/>
</dbReference>
<keyword evidence="1" id="KW-1015">Disulfide bond</keyword>
<dbReference type="InterPro" id="IPR002859">
    <property type="entry name" value="PKD/REJ-like"/>
</dbReference>
<dbReference type="Gene3D" id="2.60.40.10">
    <property type="entry name" value="Immunoglobulins"/>
    <property type="match status" value="1"/>
</dbReference>
<dbReference type="RefSeq" id="XP_002678591.1">
    <property type="nucleotide sequence ID" value="XM_002678545.1"/>
</dbReference>
<dbReference type="SMART" id="SM00181">
    <property type="entry name" value="EGF"/>
    <property type="match status" value="11"/>
</dbReference>
<feature type="domain" description="EGF-like" evidence="2">
    <location>
        <begin position="72"/>
        <end position="105"/>
    </location>
</feature>
<dbReference type="InParanoid" id="D2VB49"/>
<feature type="disulfide bond" evidence="1">
    <location>
        <begin position="95"/>
        <end position="104"/>
    </location>
</feature>
<dbReference type="OMA" id="ADCIANC"/>
<dbReference type="InterPro" id="IPR013783">
    <property type="entry name" value="Ig-like_fold"/>
</dbReference>
<reference evidence="3 4" key="1">
    <citation type="journal article" date="2010" name="Cell">
        <title>The genome of Naegleria gruberi illuminates early eukaryotic versatility.</title>
        <authorList>
            <person name="Fritz-Laylin L.K."/>
            <person name="Prochnik S.E."/>
            <person name="Ginger M.L."/>
            <person name="Dacks J.B."/>
            <person name="Carpenter M.L."/>
            <person name="Field M.C."/>
            <person name="Kuo A."/>
            <person name="Paredez A."/>
            <person name="Chapman J."/>
            <person name="Pham J."/>
            <person name="Shu S."/>
            <person name="Neupane R."/>
            <person name="Cipriano M."/>
            <person name="Mancuso J."/>
            <person name="Tu H."/>
            <person name="Salamov A."/>
            <person name="Lindquist E."/>
            <person name="Shapiro H."/>
            <person name="Lucas S."/>
            <person name="Grigoriev I.V."/>
            <person name="Cande W.Z."/>
            <person name="Fulton C."/>
            <person name="Rokhsar D.S."/>
            <person name="Dawson S.C."/>
        </authorList>
    </citation>
    <scope>NUCLEOTIDE SEQUENCE [LARGE SCALE GENOMIC DNA]</scope>
    <source>
        <strain evidence="3 4">NEG-M</strain>
    </source>
</reference>
<dbReference type="InterPro" id="IPR002049">
    <property type="entry name" value="LE_dom"/>
</dbReference>
<sequence length="1474" mass="155320">MPICNNYLANETQSCGQYDTCIAPNTCVSKNITCFTKPRAEACNQGTCISQDMCQCNNGYSGLECQIHQCFGKNFTDSSVCSGSGTCVSVDSCLCKSGYIGSECQTYSCSGLTNSNQTVCSRNGQCVGPNTCQCNSGFYGKLCEITSCFGILANQSSVCSSNGNCSSLNQCSCKSGWEGPSCSETRCFNTLSNSSSVCSSKGKCIGKDQCDCYPGFTGSQCSVMVCGSGYTGSDCTIPLCNNQTGTSGCNKQGNCTAPNTCECNSGYTGDRCQYTTCNGLSESQGGCSYRGSCVSKDVCSCNGNFDSSKFCSKCVDGFVGDNCDIPVCFEISATDNRVCSGKGSCIAPNICHCSEGYNGTACQTFSCYGIDKSSSSVCSSRGICSAPNKCSCPINYNDGKSCSSCSLDYSGANCNTPVCDRVQTCNSRGNCVNLKCVCEGNFVGTYCDQCASGFVGSSCSITCNSVSNCSSKGYCNNDGSCTCYGNFDASSNCAKCLNGWFGSNCDFQINSNSFVFTSTGGSIIGEVKSSLLKQSDCSDVISSSDLSLIGSDAKCILNSATSSLEIILGTSANIVPGNSLRLFKFPGSAETLSVTVSSGTFVALPPSVNLVSDKSSVSKCDTLYLDASGSVSSDRRALLFSWYVTNGPTVGEMNALNTYLSGVKTSSAIVDFSSSSLSAISGGSFIIQVTVTTAFSKVATSSVTVNVVSNPVPTLSLSEGISVTYMIGSTIVLTPVIKFPKCYSGNYQTDYTYSVDTSSASKSVVTPKSSNNLFAIGKSFTDINKEGDYYFILRAVSDNANDAFLPFKVTAVAQDLTIQFNISDITQSTQDSLDFSVAVVDPSSTSDSETVTITCFDIVNIKSCSSPNLNQRTFSTFLSAGEYKYTATVVKGSRSASTNLIVKAKSVPKNTLIRASITSNSDLSLVSPSSDLYLTYSSLEVLSSPTFFWFSDKFDLSSLTQTSSFIKIPKSLLSAGASYSISLNITDGSKNGVATTSVNVNSPPTRGIFEASPQSGVALSTLFELKCGNGWTDSQLPLTYQFFYYDDISSSWTALTERTETRSTRIKLPSSSSSQLRLKVAVYDSKLAFTESEISVAVTQPTTTQAVNSIESTAKETPTLASVSAVIKVVSSIAGATAEQKAEIAKLTSNMILSYLDNQAKAQSVASENTNSASSKLSMISSGTSSLEYIVDDIISKMITNLAQTAANAASSDEVKLATELLTKAKEAADKFYRFIVAKGVSKRSFSNSDITNIQATYDSLSSALVKDTVADLPANYIVANQTTTYSRKVNIATLNNLQDIINGNKFKMAAKFSDLVSNYKTLILKVKSSSGGVTNSVSDALDISLAEKSAVTVSSSSSIAELTFSTSKDITMARSVSAYDVYCQVYNSATNNYQLSTSCSVISKTSNSVTVSVSSTGKYLLTAQPKAIPTPVVSPKSSPAPFIPKVSARVNNVAMISFSVSLLVSIMMCLLML</sequence>
<comment type="caution">
    <text evidence="1">Lacks conserved residue(s) required for the propagation of feature annotation.</text>
</comment>
<dbReference type="Pfam" id="PF02010">
    <property type="entry name" value="REJ"/>
    <property type="match status" value="1"/>
</dbReference>
<gene>
    <name evidence="3" type="ORF">NAEGRDRAFT_79272</name>
</gene>
<dbReference type="VEuPathDB" id="AmoebaDB:NAEGRDRAFT_79272"/>
<evidence type="ECO:0000313" key="4">
    <source>
        <dbReference type="Proteomes" id="UP000006671"/>
    </source>
</evidence>
<dbReference type="PROSITE" id="PS01186">
    <property type="entry name" value="EGF_2"/>
    <property type="match status" value="6"/>
</dbReference>
<accession>D2VB49</accession>
<dbReference type="EMBL" id="GG738861">
    <property type="protein sequence ID" value="EFC45847.1"/>
    <property type="molecule type" value="Genomic_DNA"/>
</dbReference>
<feature type="disulfide bond" evidence="1">
    <location>
        <begin position="173"/>
        <end position="182"/>
    </location>
</feature>